<evidence type="ECO:0000313" key="2">
    <source>
        <dbReference type="EMBL" id="MBL1116785.1"/>
    </source>
</evidence>
<protein>
    <submittedName>
        <fullName evidence="2">RICIN domain-containing protein</fullName>
    </submittedName>
</protein>
<dbReference type="InterPro" id="IPR000772">
    <property type="entry name" value="Ricin_B_lectin"/>
</dbReference>
<dbReference type="EMBL" id="JAERRG010000014">
    <property type="protein sequence ID" value="MBL1116785.1"/>
    <property type="molecule type" value="Genomic_DNA"/>
</dbReference>
<dbReference type="InterPro" id="IPR035992">
    <property type="entry name" value="Ricin_B-like_lectins"/>
</dbReference>
<evidence type="ECO:0000259" key="1">
    <source>
        <dbReference type="Pfam" id="PF14200"/>
    </source>
</evidence>
<dbReference type="CDD" id="cd00161">
    <property type="entry name" value="beta-trefoil_Ricin-like"/>
    <property type="match status" value="1"/>
</dbReference>
<gene>
    <name evidence="2" type="ORF">JK364_31015</name>
</gene>
<accession>A0ABS1PXR8</accession>
<proteinExistence type="predicted"/>
<keyword evidence="3" id="KW-1185">Reference proteome</keyword>
<dbReference type="Gene3D" id="2.80.10.50">
    <property type="match status" value="1"/>
</dbReference>
<sequence>MLGVGTADAVGPLSGTKVRAWQSGHVLGVAGNSTVGGATVQYQTDTDDLAQKWAIDPVTTNTFMLRNLNSDMCVTAVDGGATEALQQRPCDSRWQEQTFTMADSSKPNRYLLRNLAHNKCMQQYNVSAPTYALVLGCNSANNYQTHSFDVR</sequence>
<dbReference type="Proteomes" id="UP000621510">
    <property type="component" value="Unassembled WGS sequence"/>
</dbReference>
<name>A0ABS1PXR8_9ACTN</name>
<organism evidence="2 3">
    <name type="scientific">Streptomyces endocoffeicus</name>
    <dbReference type="NCBI Taxonomy" id="2898945"/>
    <lineage>
        <taxon>Bacteria</taxon>
        <taxon>Bacillati</taxon>
        <taxon>Actinomycetota</taxon>
        <taxon>Actinomycetes</taxon>
        <taxon>Kitasatosporales</taxon>
        <taxon>Streptomycetaceae</taxon>
        <taxon>Streptomyces</taxon>
    </lineage>
</organism>
<reference evidence="2 3" key="1">
    <citation type="submission" date="2021-01" db="EMBL/GenBank/DDBJ databases">
        <title>WGS of actinomycetes isolated from Thailand.</title>
        <authorList>
            <person name="Thawai C."/>
        </authorList>
    </citation>
    <scope>NUCLEOTIDE SEQUENCE [LARGE SCALE GENOMIC DNA]</scope>
    <source>
        <strain evidence="2 3">CA3R110</strain>
    </source>
</reference>
<feature type="domain" description="Ricin B lectin" evidence="1">
    <location>
        <begin position="50"/>
        <end position="127"/>
    </location>
</feature>
<dbReference type="PROSITE" id="PS50231">
    <property type="entry name" value="RICIN_B_LECTIN"/>
    <property type="match status" value="1"/>
</dbReference>
<comment type="caution">
    <text evidence="2">The sequence shown here is derived from an EMBL/GenBank/DDBJ whole genome shotgun (WGS) entry which is preliminary data.</text>
</comment>
<dbReference type="Pfam" id="PF14200">
    <property type="entry name" value="RicinB_lectin_2"/>
    <property type="match status" value="1"/>
</dbReference>
<evidence type="ECO:0000313" key="3">
    <source>
        <dbReference type="Proteomes" id="UP000621510"/>
    </source>
</evidence>
<dbReference type="SUPFAM" id="SSF50370">
    <property type="entry name" value="Ricin B-like lectins"/>
    <property type="match status" value="1"/>
</dbReference>